<name>A0A6G1HLK6_9PEZI</name>
<feature type="compositionally biased region" description="Low complexity" evidence="1">
    <location>
        <begin position="32"/>
        <end position="46"/>
    </location>
</feature>
<sequence length="140" mass="14112">MSTPDVTSSRNTALQRTLGTSTATDSIPRHNTSPTTPSDLTLSLTPIPIPHPISHPPSSHYPFVDPPSACPPRAPALTSPPVNTRPPRPVPMPIGSPRAGATVVGTGGGGGGVMTVGGDASLSKALLPSTPQGGYPTSRP</sequence>
<protein>
    <submittedName>
        <fullName evidence="2">Uncharacterized protein</fullName>
    </submittedName>
</protein>
<evidence type="ECO:0000313" key="3">
    <source>
        <dbReference type="Proteomes" id="UP000799640"/>
    </source>
</evidence>
<reference evidence="2" key="1">
    <citation type="journal article" date="2020" name="Stud. Mycol.">
        <title>101 Dothideomycetes genomes: a test case for predicting lifestyles and emergence of pathogens.</title>
        <authorList>
            <person name="Haridas S."/>
            <person name="Albert R."/>
            <person name="Binder M."/>
            <person name="Bloem J."/>
            <person name="Labutti K."/>
            <person name="Salamov A."/>
            <person name="Andreopoulos B."/>
            <person name="Baker S."/>
            <person name="Barry K."/>
            <person name="Bills G."/>
            <person name="Bluhm B."/>
            <person name="Cannon C."/>
            <person name="Castanera R."/>
            <person name="Culley D."/>
            <person name="Daum C."/>
            <person name="Ezra D."/>
            <person name="Gonzalez J."/>
            <person name="Henrissat B."/>
            <person name="Kuo A."/>
            <person name="Liang C."/>
            <person name="Lipzen A."/>
            <person name="Lutzoni F."/>
            <person name="Magnuson J."/>
            <person name="Mondo S."/>
            <person name="Nolan M."/>
            <person name="Ohm R."/>
            <person name="Pangilinan J."/>
            <person name="Park H.-J."/>
            <person name="Ramirez L."/>
            <person name="Alfaro M."/>
            <person name="Sun H."/>
            <person name="Tritt A."/>
            <person name="Yoshinaga Y."/>
            <person name="Zwiers L.-H."/>
            <person name="Turgeon B."/>
            <person name="Goodwin S."/>
            <person name="Spatafora J."/>
            <person name="Crous P."/>
            <person name="Grigoriev I."/>
        </authorList>
    </citation>
    <scope>NUCLEOTIDE SEQUENCE</scope>
    <source>
        <strain evidence="2">CBS 262.69</strain>
    </source>
</reference>
<feature type="compositionally biased region" description="Pro residues" evidence="1">
    <location>
        <begin position="64"/>
        <end position="74"/>
    </location>
</feature>
<feature type="region of interest" description="Disordered" evidence="1">
    <location>
        <begin position="1"/>
        <end position="116"/>
    </location>
</feature>
<evidence type="ECO:0000256" key="1">
    <source>
        <dbReference type="SAM" id="MobiDB-lite"/>
    </source>
</evidence>
<organism evidence="2 3">
    <name type="scientific">Trichodelitschia bisporula</name>
    <dbReference type="NCBI Taxonomy" id="703511"/>
    <lineage>
        <taxon>Eukaryota</taxon>
        <taxon>Fungi</taxon>
        <taxon>Dikarya</taxon>
        <taxon>Ascomycota</taxon>
        <taxon>Pezizomycotina</taxon>
        <taxon>Dothideomycetes</taxon>
        <taxon>Dothideomycetes incertae sedis</taxon>
        <taxon>Phaeotrichales</taxon>
        <taxon>Phaeotrichaceae</taxon>
        <taxon>Trichodelitschia</taxon>
    </lineage>
</organism>
<evidence type="ECO:0000313" key="2">
    <source>
        <dbReference type="EMBL" id="KAF2396943.1"/>
    </source>
</evidence>
<gene>
    <name evidence="2" type="ORF">EJ06DRAFT_533657</name>
</gene>
<proteinExistence type="predicted"/>
<accession>A0A6G1HLK6</accession>
<feature type="compositionally biased region" description="Pro residues" evidence="1">
    <location>
        <begin position="83"/>
        <end position="94"/>
    </location>
</feature>
<dbReference type="EMBL" id="ML996705">
    <property type="protein sequence ID" value="KAF2396943.1"/>
    <property type="molecule type" value="Genomic_DNA"/>
</dbReference>
<dbReference type="Proteomes" id="UP000799640">
    <property type="component" value="Unassembled WGS sequence"/>
</dbReference>
<dbReference type="AlphaFoldDB" id="A0A6G1HLK6"/>
<feature type="compositionally biased region" description="Low complexity" evidence="1">
    <location>
        <begin position="95"/>
        <end position="104"/>
    </location>
</feature>
<keyword evidence="3" id="KW-1185">Reference proteome</keyword>
<feature type="compositionally biased region" description="Polar residues" evidence="1">
    <location>
        <begin position="1"/>
        <end position="31"/>
    </location>
</feature>
<feature type="compositionally biased region" description="Gly residues" evidence="1">
    <location>
        <begin position="105"/>
        <end position="115"/>
    </location>
</feature>